<evidence type="ECO:0000313" key="2">
    <source>
        <dbReference type="Proteomes" id="UP001152562"/>
    </source>
</evidence>
<sequence>MRSSPLIRWLVFRACPQSPVRGGAELTGSYLINPPAAAIGRLRAVEARPRVNWAAGPVFVGTINEKLCLTPSYR</sequence>
<name>A0A9P0TAX6_PIEBR</name>
<dbReference type="Proteomes" id="UP001152562">
    <property type="component" value="Unassembled WGS sequence"/>
</dbReference>
<reference evidence="1" key="1">
    <citation type="submission" date="2022-05" db="EMBL/GenBank/DDBJ databases">
        <authorList>
            <person name="Okamura Y."/>
        </authorList>
    </citation>
    <scope>NUCLEOTIDE SEQUENCE</scope>
</reference>
<accession>A0A9P0TAX6</accession>
<keyword evidence="2" id="KW-1185">Reference proteome</keyword>
<gene>
    <name evidence="1" type="ORF">PIBRA_LOCUS5594</name>
</gene>
<dbReference type="AlphaFoldDB" id="A0A9P0TAX6"/>
<comment type="caution">
    <text evidence="1">The sequence shown here is derived from an EMBL/GenBank/DDBJ whole genome shotgun (WGS) entry which is preliminary data.</text>
</comment>
<protein>
    <submittedName>
        <fullName evidence="1">Uncharacterized protein</fullName>
    </submittedName>
</protein>
<proteinExistence type="predicted"/>
<organism evidence="1 2">
    <name type="scientific">Pieris brassicae</name>
    <name type="common">White butterfly</name>
    <name type="synonym">Large white butterfly</name>
    <dbReference type="NCBI Taxonomy" id="7116"/>
    <lineage>
        <taxon>Eukaryota</taxon>
        <taxon>Metazoa</taxon>
        <taxon>Ecdysozoa</taxon>
        <taxon>Arthropoda</taxon>
        <taxon>Hexapoda</taxon>
        <taxon>Insecta</taxon>
        <taxon>Pterygota</taxon>
        <taxon>Neoptera</taxon>
        <taxon>Endopterygota</taxon>
        <taxon>Lepidoptera</taxon>
        <taxon>Glossata</taxon>
        <taxon>Ditrysia</taxon>
        <taxon>Papilionoidea</taxon>
        <taxon>Pieridae</taxon>
        <taxon>Pierinae</taxon>
        <taxon>Pieris</taxon>
    </lineage>
</organism>
<evidence type="ECO:0000313" key="1">
    <source>
        <dbReference type="EMBL" id="CAH4028791.1"/>
    </source>
</evidence>
<dbReference type="EMBL" id="CALOZG010000005">
    <property type="protein sequence ID" value="CAH4028791.1"/>
    <property type="molecule type" value="Genomic_DNA"/>
</dbReference>